<dbReference type="GO" id="GO:0003676">
    <property type="term" value="F:nucleic acid binding"/>
    <property type="evidence" value="ECO:0007669"/>
    <property type="project" value="InterPro"/>
</dbReference>
<sequence>MIDDKVAATLAAERTVTAAEVARAAPAAETTRVVSTAIDAEGSNNVGPAAGAEGPNVVGPAVGVVAMNAVHEVRDCSYKEFMSCQPTNFKGTEGAVGLSRWFKKSESVFLISKCAENVKVKYVTSTLLDELLSWWNYVAQPIGIENAYKIPCAELKKITIKHRRFQELTILCPAMDPTTEKLLERNVWGLPQRIQGNVTFFYPAIIDEAMRMDRRLMDQAVRAGTILNQCPQNNGQQQQGGAHGKVYVLDDKNVQQDSNVVIDLPGLPPPRQVEFQIKMVPGAAPVARAPYRLAPSKMQELSNQLQELMDKGFIRSSSSPWESSSLICKEKGRIFQDVHRLHGTELDNWLLQQPNILVWKWEIIMMDFVTKLPKTPSGYDAIWVIVDRLTKSAHFIPIGETYSMDKLTKIYIKEIVSRNGVPISIISDRVLNPHLSKHCMAKSVDLLFAGVRLQAAKDRQKGYADTRRKPLEFQVGDRVMLKVSPLKGVNRFGKRGKLSPRYIWPFKILARIGPIAYKLKLPQELSGIHNTFHVSNLKKCLFDENLIIPLDEIKLDDKLHFIEEHVEIMDREEVILFFNGIDILTRQILDSKGAIPTKTPADAKVAIQEMAEYSQKWHNETYSKPKSTKTSDGLAVIQSQLNNLEREIKKVNEKVYTAQVGCELCKGIHYTKDYLPKKRRKLLKRLTTYSLEGRKVKILETHDHTLPQKEKDLGSFTLPCFIHNVCFDKALVDLGASVSVMLFFTYINLGLGDLAHTRTNQDNNFKPTLDFVNKPKSYYKMKFSCMIGYKHVKVDFLPSLSINMITKRFYKSIIKDKGNHEGKNLAETLTDIPIFVGNFSIISCFTIIDNVDETSGVMLGMPFCKKFMSCQKIMERFAYGDE</sequence>
<reference evidence="2" key="1">
    <citation type="journal article" date="2019" name="Sci. Rep.">
        <title>Draft genome of Tanacetum cinerariifolium, the natural source of mosquito coil.</title>
        <authorList>
            <person name="Yamashiro T."/>
            <person name="Shiraishi A."/>
            <person name="Satake H."/>
            <person name="Nakayama K."/>
        </authorList>
    </citation>
    <scope>NUCLEOTIDE SEQUENCE</scope>
</reference>
<gene>
    <name evidence="2" type="ORF">Tci_099968</name>
</gene>
<name>A0A699GMK4_TANCI</name>
<evidence type="ECO:0000313" key="2">
    <source>
        <dbReference type="EMBL" id="GEV27991.1"/>
    </source>
</evidence>
<protein>
    <submittedName>
        <fullName evidence="2">Retrotransposon protein, putative, Ty3-gypsy subclass</fullName>
    </submittedName>
</protein>
<dbReference type="PANTHER" id="PTHR46148">
    <property type="entry name" value="CHROMO DOMAIN-CONTAINING PROTEIN"/>
    <property type="match status" value="1"/>
</dbReference>
<dbReference type="Gene3D" id="3.10.10.10">
    <property type="entry name" value="HIV Type 1 Reverse Transcriptase, subunit A, domain 1"/>
    <property type="match status" value="1"/>
</dbReference>
<dbReference type="EMBL" id="BKCJ010019195">
    <property type="protein sequence ID" value="GEV27991.1"/>
    <property type="molecule type" value="Genomic_DNA"/>
</dbReference>
<dbReference type="InterPro" id="IPR056924">
    <property type="entry name" value="SH3_Tf2-1"/>
</dbReference>
<dbReference type="SUPFAM" id="SSF53098">
    <property type="entry name" value="Ribonuclease H-like"/>
    <property type="match status" value="1"/>
</dbReference>
<dbReference type="SUPFAM" id="SSF56672">
    <property type="entry name" value="DNA/RNA polymerases"/>
    <property type="match status" value="1"/>
</dbReference>
<dbReference type="InterPro" id="IPR036397">
    <property type="entry name" value="RNaseH_sf"/>
</dbReference>
<dbReference type="InterPro" id="IPR012337">
    <property type="entry name" value="RNaseH-like_sf"/>
</dbReference>
<proteinExistence type="predicted"/>
<accession>A0A699GMK4</accession>
<feature type="domain" description="Tf2-1-like SH3-like" evidence="1">
    <location>
        <begin position="476"/>
        <end position="540"/>
    </location>
</feature>
<dbReference type="Gene3D" id="3.30.420.10">
    <property type="entry name" value="Ribonuclease H-like superfamily/Ribonuclease H"/>
    <property type="match status" value="1"/>
</dbReference>
<dbReference type="Pfam" id="PF24626">
    <property type="entry name" value="SH3_Tf2-1"/>
    <property type="match status" value="1"/>
</dbReference>
<dbReference type="PANTHER" id="PTHR46148:SF59">
    <property type="entry name" value="NUCLEOTIDYLTRANSFERASE, RIBONUCLEASE H"/>
    <property type="match status" value="1"/>
</dbReference>
<evidence type="ECO:0000259" key="1">
    <source>
        <dbReference type="Pfam" id="PF24626"/>
    </source>
</evidence>
<dbReference type="InterPro" id="IPR043502">
    <property type="entry name" value="DNA/RNA_pol_sf"/>
</dbReference>
<comment type="caution">
    <text evidence="2">The sequence shown here is derived from an EMBL/GenBank/DDBJ whole genome shotgun (WGS) entry which is preliminary data.</text>
</comment>
<dbReference type="AlphaFoldDB" id="A0A699GMK4"/>
<organism evidence="2">
    <name type="scientific">Tanacetum cinerariifolium</name>
    <name type="common">Dalmatian daisy</name>
    <name type="synonym">Chrysanthemum cinerariifolium</name>
    <dbReference type="NCBI Taxonomy" id="118510"/>
    <lineage>
        <taxon>Eukaryota</taxon>
        <taxon>Viridiplantae</taxon>
        <taxon>Streptophyta</taxon>
        <taxon>Embryophyta</taxon>
        <taxon>Tracheophyta</taxon>
        <taxon>Spermatophyta</taxon>
        <taxon>Magnoliopsida</taxon>
        <taxon>eudicotyledons</taxon>
        <taxon>Gunneridae</taxon>
        <taxon>Pentapetalae</taxon>
        <taxon>asterids</taxon>
        <taxon>campanulids</taxon>
        <taxon>Asterales</taxon>
        <taxon>Asteraceae</taxon>
        <taxon>Asteroideae</taxon>
        <taxon>Anthemideae</taxon>
        <taxon>Anthemidinae</taxon>
        <taxon>Tanacetum</taxon>
    </lineage>
</organism>